<feature type="transmembrane region" description="Helical" evidence="7">
    <location>
        <begin position="145"/>
        <end position="171"/>
    </location>
</feature>
<dbReference type="EMBL" id="CP022684">
    <property type="protein sequence ID" value="AUM15045.1"/>
    <property type="molecule type" value="Genomic_DNA"/>
</dbReference>
<evidence type="ECO:0000256" key="2">
    <source>
        <dbReference type="ARBA" id="ARBA00022475"/>
    </source>
</evidence>
<dbReference type="RefSeq" id="WP_101896417.1">
    <property type="nucleotide sequence ID" value="NZ_CP022684.1"/>
</dbReference>
<dbReference type="GO" id="GO:0017038">
    <property type="term" value="P:protein import"/>
    <property type="evidence" value="ECO:0007669"/>
    <property type="project" value="TreeGrafter"/>
</dbReference>
<protein>
    <submittedName>
        <fullName evidence="9">Biopolymer transporter ExbB</fullName>
    </submittedName>
</protein>
<gene>
    <name evidence="9" type="ORF">Kalk_20230</name>
</gene>
<reference evidence="10" key="1">
    <citation type="submission" date="2017-08" db="EMBL/GenBank/DDBJ databases">
        <title>Direct submision.</title>
        <authorList>
            <person name="Kim S.-J."/>
            <person name="Rhee S.-K."/>
        </authorList>
    </citation>
    <scope>NUCLEOTIDE SEQUENCE [LARGE SCALE GENOMIC DNA]</scope>
    <source>
        <strain evidence="10">GI5</strain>
    </source>
</reference>
<keyword evidence="4 7" id="KW-1133">Transmembrane helix</keyword>
<dbReference type="Proteomes" id="UP000235116">
    <property type="component" value="Chromosome"/>
</dbReference>
<evidence type="ECO:0000256" key="3">
    <source>
        <dbReference type="ARBA" id="ARBA00022692"/>
    </source>
</evidence>
<evidence type="ECO:0000256" key="6">
    <source>
        <dbReference type="RuleBase" id="RU004057"/>
    </source>
</evidence>
<dbReference type="OrthoDB" id="4045at2"/>
<evidence type="ECO:0000256" key="1">
    <source>
        <dbReference type="ARBA" id="ARBA00004651"/>
    </source>
</evidence>
<evidence type="ECO:0000259" key="8">
    <source>
        <dbReference type="Pfam" id="PF01618"/>
    </source>
</evidence>
<dbReference type="PANTHER" id="PTHR30625:SF11">
    <property type="entry name" value="MOTA_TOLQ_EXBB PROTON CHANNEL DOMAIN-CONTAINING PROTEIN"/>
    <property type="match status" value="1"/>
</dbReference>
<feature type="transmembrane region" description="Helical" evidence="7">
    <location>
        <begin position="106"/>
        <end position="133"/>
    </location>
</feature>
<keyword evidence="10" id="KW-1185">Reference proteome</keyword>
<name>A0A2K9LU65_9GAMM</name>
<evidence type="ECO:0000256" key="7">
    <source>
        <dbReference type="SAM" id="Phobius"/>
    </source>
</evidence>
<comment type="subcellular location">
    <subcellularLocation>
        <location evidence="1">Cell membrane</location>
        <topology evidence="1">Multi-pass membrane protein</topology>
    </subcellularLocation>
    <subcellularLocation>
        <location evidence="6">Membrane</location>
        <topology evidence="6">Multi-pass membrane protein</topology>
    </subcellularLocation>
</comment>
<proteinExistence type="inferred from homology"/>
<dbReference type="InterPro" id="IPR002898">
    <property type="entry name" value="MotA_ExbB_proton_chnl"/>
</dbReference>
<evidence type="ECO:0000313" key="9">
    <source>
        <dbReference type="EMBL" id="AUM15045.1"/>
    </source>
</evidence>
<evidence type="ECO:0000313" key="10">
    <source>
        <dbReference type="Proteomes" id="UP000235116"/>
    </source>
</evidence>
<accession>A0A2K9LU65</accession>
<dbReference type="AlphaFoldDB" id="A0A2K9LU65"/>
<keyword evidence="6" id="KW-0813">Transport</keyword>
<dbReference type="InterPro" id="IPR050790">
    <property type="entry name" value="ExbB/TolQ_transport"/>
</dbReference>
<keyword evidence="2" id="KW-1003">Cell membrane</keyword>
<dbReference type="KEGG" id="kak:Kalk_20230"/>
<keyword evidence="6" id="KW-0653">Protein transport</keyword>
<keyword evidence="3 7" id="KW-0812">Transmembrane</keyword>
<organism evidence="9 10">
    <name type="scientific">Ketobacter alkanivorans</name>
    <dbReference type="NCBI Taxonomy" id="1917421"/>
    <lineage>
        <taxon>Bacteria</taxon>
        <taxon>Pseudomonadati</taxon>
        <taxon>Pseudomonadota</taxon>
        <taxon>Gammaproteobacteria</taxon>
        <taxon>Pseudomonadales</taxon>
        <taxon>Ketobacteraceae</taxon>
        <taxon>Ketobacter</taxon>
    </lineage>
</organism>
<feature type="domain" description="MotA/TolQ/ExbB proton channel" evidence="8">
    <location>
        <begin position="68"/>
        <end position="187"/>
    </location>
</feature>
<dbReference type="GO" id="GO:0005886">
    <property type="term" value="C:plasma membrane"/>
    <property type="evidence" value="ECO:0007669"/>
    <property type="project" value="UniProtKB-SubCell"/>
</dbReference>
<dbReference type="Pfam" id="PF01618">
    <property type="entry name" value="MotA_ExbB"/>
    <property type="match status" value="1"/>
</dbReference>
<keyword evidence="5 7" id="KW-0472">Membrane</keyword>
<evidence type="ECO:0000256" key="5">
    <source>
        <dbReference type="ARBA" id="ARBA00023136"/>
    </source>
</evidence>
<evidence type="ECO:0000256" key="4">
    <source>
        <dbReference type="ARBA" id="ARBA00022989"/>
    </source>
</evidence>
<feature type="transmembrane region" description="Helical" evidence="7">
    <location>
        <begin position="12"/>
        <end position="31"/>
    </location>
</feature>
<comment type="similarity">
    <text evidence="6">Belongs to the exbB/tolQ family.</text>
</comment>
<sequence length="211" mass="22775">MLDLILAGGMVMYPIILCSILALAIIVERLWALRVNKISPRNLISQVWGWVKNGKLDGKKVKELRDSSPLGRVLATGLINAKHGRDIMKEAIVDTATHEIHEMGRFLNLLGSIAAVAPLLGLLGTVIGMIKVFNAIVLEGAGNAAILAGGISEALYTTAAGLVVAIPALFFHRFFSRRIDEIAVMMEQDAVKLVDVIHGDREAESSEGDKK</sequence>
<dbReference type="PANTHER" id="PTHR30625">
    <property type="entry name" value="PROTEIN TOLQ"/>
    <property type="match status" value="1"/>
</dbReference>